<evidence type="ECO:0000256" key="1">
    <source>
        <dbReference type="SAM" id="Coils"/>
    </source>
</evidence>
<dbReference type="OrthoDB" id="306129at2759"/>
<name>A0A8S1UHU6_PAROT</name>
<accession>A0A8S1UHU6</accession>
<feature type="coiled-coil region" evidence="1">
    <location>
        <begin position="62"/>
        <end position="96"/>
    </location>
</feature>
<evidence type="ECO:0000313" key="2">
    <source>
        <dbReference type="EMBL" id="CAD8164598.1"/>
    </source>
</evidence>
<keyword evidence="3" id="KW-1185">Reference proteome</keyword>
<dbReference type="Proteomes" id="UP000683925">
    <property type="component" value="Unassembled WGS sequence"/>
</dbReference>
<comment type="caution">
    <text evidence="2">The sequence shown here is derived from an EMBL/GenBank/DDBJ whole genome shotgun (WGS) entry which is preliminary data.</text>
</comment>
<sequence length="230" mass="27394">MKKNFQKENLLLNVQSHRSERSSSSNIFQEPHCNNILISLLTKKPIRCGKYSSQEALICDVNSSDQEQSQIKQKKIEQLKNQLQRLKQNFDNQSKQKMNISNIIDNTIQQLLQFKDWLQIKKYEEPWQEIIQMERDIYLNEDNIIKTMPIPHFNEILLQHQLCILELASQSQAIQQQNFWMTQIHTLHETFVQKNNMILQLLKPKNQDNLEQSIDISEHEDFSHSFGKKY</sequence>
<protein>
    <submittedName>
        <fullName evidence="2">Uncharacterized protein</fullName>
    </submittedName>
</protein>
<keyword evidence="1" id="KW-0175">Coiled coil</keyword>
<gene>
    <name evidence="2" type="ORF">POCTA_138.1.T0450134</name>
</gene>
<evidence type="ECO:0000313" key="3">
    <source>
        <dbReference type="Proteomes" id="UP000683925"/>
    </source>
</evidence>
<dbReference type="EMBL" id="CAJJDP010000045">
    <property type="protein sequence ID" value="CAD8164598.1"/>
    <property type="molecule type" value="Genomic_DNA"/>
</dbReference>
<organism evidence="2 3">
    <name type="scientific">Paramecium octaurelia</name>
    <dbReference type="NCBI Taxonomy" id="43137"/>
    <lineage>
        <taxon>Eukaryota</taxon>
        <taxon>Sar</taxon>
        <taxon>Alveolata</taxon>
        <taxon>Ciliophora</taxon>
        <taxon>Intramacronucleata</taxon>
        <taxon>Oligohymenophorea</taxon>
        <taxon>Peniculida</taxon>
        <taxon>Parameciidae</taxon>
        <taxon>Paramecium</taxon>
    </lineage>
</organism>
<dbReference type="AlphaFoldDB" id="A0A8S1UHU6"/>
<reference evidence="2" key="1">
    <citation type="submission" date="2021-01" db="EMBL/GenBank/DDBJ databases">
        <authorList>
            <consortium name="Genoscope - CEA"/>
            <person name="William W."/>
        </authorList>
    </citation>
    <scope>NUCLEOTIDE SEQUENCE</scope>
</reference>
<proteinExistence type="predicted"/>
<dbReference type="OMA" id="IIQMERD"/>